<keyword evidence="2" id="KW-1185">Reference proteome</keyword>
<reference evidence="1" key="2">
    <citation type="submission" date="2020-10" db="EMBL/GenBank/DDBJ databases">
        <title>Mucilaginibacter sp. nov., isolated from soil.</title>
        <authorList>
            <person name="Jeon C.O."/>
        </authorList>
    </citation>
    <scope>NUCLEOTIDE SEQUENCE</scope>
    <source>
        <strain evidence="1">R11</strain>
    </source>
</reference>
<accession>A0A965ZHT8</accession>
<dbReference type="Proteomes" id="UP000638732">
    <property type="component" value="Unassembled WGS sequence"/>
</dbReference>
<dbReference type="EMBL" id="WWEO01000044">
    <property type="protein sequence ID" value="NCD70970.1"/>
    <property type="molecule type" value="Genomic_DNA"/>
</dbReference>
<evidence type="ECO:0000313" key="1">
    <source>
        <dbReference type="EMBL" id="NCD70970.1"/>
    </source>
</evidence>
<gene>
    <name evidence="1" type="ORF">GSY63_16515</name>
</gene>
<proteinExistence type="predicted"/>
<reference evidence="1" key="1">
    <citation type="submission" date="2020-01" db="EMBL/GenBank/DDBJ databases">
        <authorList>
            <person name="Seo Y.L."/>
        </authorList>
    </citation>
    <scope>NUCLEOTIDE SEQUENCE</scope>
    <source>
        <strain evidence="1">R11</strain>
    </source>
</reference>
<dbReference type="AlphaFoldDB" id="A0A965ZHT8"/>
<sequence>MKLIVTANKLNVRSHIPKQLPEPDGITGQVLKGHTFDGILVTDPNISNGALGNWYQDTHGSFYWGNGLVVVDQNVTPHEAGS</sequence>
<organism evidence="1 2">
    <name type="scientific">Mucilaginibacter agri</name>
    <dbReference type="NCBI Taxonomy" id="2695265"/>
    <lineage>
        <taxon>Bacteria</taxon>
        <taxon>Pseudomonadati</taxon>
        <taxon>Bacteroidota</taxon>
        <taxon>Sphingobacteriia</taxon>
        <taxon>Sphingobacteriales</taxon>
        <taxon>Sphingobacteriaceae</taxon>
        <taxon>Mucilaginibacter</taxon>
    </lineage>
</organism>
<evidence type="ECO:0000313" key="2">
    <source>
        <dbReference type="Proteomes" id="UP000638732"/>
    </source>
</evidence>
<comment type="caution">
    <text evidence="1">The sequence shown here is derived from an EMBL/GenBank/DDBJ whole genome shotgun (WGS) entry which is preliminary data.</text>
</comment>
<protein>
    <submittedName>
        <fullName evidence="1">Uncharacterized protein</fullName>
    </submittedName>
</protein>
<name>A0A965ZHT8_9SPHI</name>
<dbReference type="RefSeq" id="WP_166586952.1">
    <property type="nucleotide sequence ID" value="NZ_WWEO01000044.1"/>
</dbReference>